<sequence length="158" mass="17844">MHFQPTDRRQGEGNSIVHRRWRGGGWSRDALACCDDGHLDTATQTLAKPELLLRLALLSDHKFHLTVLWPNDWSSVGSHLLVFGVYLTEKRHVNPATLLRGGATPAGRVFESALNTDTNSTSHVCEHLSWRRQERGRSSPDADSAPNDSRRSRSRYLY</sequence>
<evidence type="ECO:0000313" key="2">
    <source>
        <dbReference type="EMBL" id="MPC49017.1"/>
    </source>
</evidence>
<dbReference type="AlphaFoldDB" id="A0A5B7FUD9"/>
<protein>
    <submittedName>
        <fullName evidence="2">Uncharacterized protein</fullName>
    </submittedName>
</protein>
<reference evidence="2 3" key="1">
    <citation type="submission" date="2019-05" db="EMBL/GenBank/DDBJ databases">
        <title>Another draft genome of Portunus trituberculatus and its Hox gene families provides insights of decapod evolution.</title>
        <authorList>
            <person name="Jeong J.-H."/>
            <person name="Song I."/>
            <person name="Kim S."/>
            <person name="Choi T."/>
            <person name="Kim D."/>
            <person name="Ryu S."/>
            <person name="Kim W."/>
        </authorList>
    </citation>
    <scope>NUCLEOTIDE SEQUENCE [LARGE SCALE GENOMIC DNA]</scope>
    <source>
        <tissue evidence="2">Muscle</tissue>
    </source>
</reference>
<keyword evidence="3" id="KW-1185">Reference proteome</keyword>
<evidence type="ECO:0000313" key="3">
    <source>
        <dbReference type="Proteomes" id="UP000324222"/>
    </source>
</evidence>
<accession>A0A5B7FUD9</accession>
<feature type="compositionally biased region" description="Basic and acidic residues" evidence="1">
    <location>
        <begin position="130"/>
        <end position="140"/>
    </location>
</feature>
<evidence type="ECO:0000256" key="1">
    <source>
        <dbReference type="SAM" id="MobiDB-lite"/>
    </source>
</evidence>
<dbReference type="EMBL" id="VSRR010008615">
    <property type="protein sequence ID" value="MPC49017.1"/>
    <property type="molecule type" value="Genomic_DNA"/>
</dbReference>
<feature type="region of interest" description="Disordered" evidence="1">
    <location>
        <begin position="130"/>
        <end position="158"/>
    </location>
</feature>
<gene>
    <name evidence="2" type="ORF">E2C01_042805</name>
</gene>
<comment type="caution">
    <text evidence="2">The sequence shown here is derived from an EMBL/GenBank/DDBJ whole genome shotgun (WGS) entry which is preliminary data.</text>
</comment>
<organism evidence="2 3">
    <name type="scientific">Portunus trituberculatus</name>
    <name type="common">Swimming crab</name>
    <name type="synonym">Neptunus trituberculatus</name>
    <dbReference type="NCBI Taxonomy" id="210409"/>
    <lineage>
        <taxon>Eukaryota</taxon>
        <taxon>Metazoa</taxon>
        <taxon>Ecdysozoa</taxon>
        <taxon>Arthropoda</taxon>
        <taxon>Crustacea</taxon>
        <taxon>Multicrustacea</taxon>
        <taxon>Malacostraca</taxon>
        <taxon>Eumalacostraca</taxon>
        <taxon>Eucarida</taxon>
        <taxon>Decapoda</taxon>
        <taxon>Pleocyemata</taxon>
        <taxon>Brachyura</taxon>
        <taxon>Eubrachyura</taxon>
        <taxon>Portunoidea</taxon>
        <taxon>Portunidae</taxon>
        <taxon>Portuninae</taxon>
        <taxon>Portunus</taxon>
    </lineage>
</organism>
<name>A0A5B7FUD9_PORTR</name>
<dbReference type="Proteomes" id="UP000324222">
    <property type="component" value="Unassembled WGS sequence"/>
</dbReference>
<proteinExistence type="predicted"/>